<feature type="compositionally biased region" description="Polar residues" evidence="1">
    <location>
        <begin position="322"/>
        <end position="333"/>
    </location>
</feature>
<evidence type="ECO:0000256" key="1">
    <source>
        <dbReference type="SAM" id="MobiDB-lite"/>
    </source>
</evidence>
<accession>A0A9P4N5B6</accession>
<proteinExistence type="predicted"/>
<organism evidence="2 3">
    <name type="scientific">Lojkania enalia</name>
    <dbReference type="NCBI Taxonomy" id="147567"/>
    <lineage>
        <taxon>Eukaryota</taxon>
        <taxon>Fungi</taxon>
        <taxon>Dikarya</taxon>
        <taxon>Ascomycota</taxon>
        <taxon>Pezizomycotina</taxon>
        <taxon>Dothideomycetes</taxon>
        <taxon>Pleosporomycetidae</taxon>
        <taxon>Pleosporales</taxon>
        <taxon>Pleosporales incertae sedis</taxon>
        <taxon>Lojkania</taxon>
    </lineage>
</organism>
<comment type="caution">
    <text evidence="2">The sequence shown here is derived from an EMBL/GenBank/DDBJ whole genome shotgun (WGS) entry which is preliminary data.</text>
</comment>
<dbReference type="EMBL" id="ML986631">
    <property type="protein sequence ID" value="KAF2263114.1"/>
    <property type="molecule type" value="Genomic_DNA"/>
</dbReference>
<evidence type="ECO:0000313" key="2">
    <source>
        <dbReference type="EMBL" id="KAF2263114.1"/>
    </source>
</evidence>
<gene>
    <name evidence="2" type="ORF">CC78DRAFT_581868</name>
</gene>
<keyword evidence="3" id="KW-1185">Reference proteome</keyword>
<evidence type="ECO:0000313" key="3">
    <source>
        <dbReference type="Proteomes" id="UP000800093"/>
    </source>
</evidence>
<reference evidence="3" key="1">
    <citation type="journal article" date="2020" name="Stud. Mycol.">
        <title>101 Dothideomycetes genomes: A test case for predicting lifestyles and emergence of pathogens.</title>
        <authorList>
            <person name="Haridas S."/>
            <person name="Albert R."/>
            <person name="Binder M."/>
            <person name="Bloem J."/>
            <person name="LaButti K."/>
            <person name="Salamov A."/>
            <person name="Andreopoulos B."/>
            <person name="Baker S."/>
            <person name="Barry K."/>
            <person name="Bills G."/>
            <person name="Bluhm B."/>
            <person name="Cannon C."/>
            <person name="Castanera R."/>
            <person name="Culley D."/>
            <person name="Daum C."/>
            <person name="Ezra D."/>
            <person name="Gonzalez J."/>
            <person name="Henrissat B."/>
            <person name="Kuo A."/>
            <person name="Liang C."/>
            <person name="Lipzen A."/>
            <person name="Lutzoni F."/>
            <person name="Magnuson J."/>
            <person name="Mondo S."/>
            <person name="Nolan M."/>
            <person name="Ohm R."/>
            <person name="Pangilinan J."/>
            <person name="Park H.-J."/>
            <person name="Ramirez L."/>
            <person name="Alfaro M."/>
            <person name="Sun H."/>
            <person name="Tritt A."/>
            <person name="Yoshinaga Y."/>
            <person name="Zwiers L.-H."/>
            <person name="Turgeon B."/>
            <person name="Goodwin S."/>
            <person name="Spatafora J."/>
            <person name="Crous P."/>
            <person name="Grigoriev I."/>
        </authorList>
    </citation>
    <scope>NUCLEOTIDE SEQUENCE [LARGE SCALE GENOMIC DNA]</scope>
    <source>
        <strain evidence="3">CBS 304.66</strain>
    </source>
</reference>
<name>A0A9P4N5B6_9PLEO</name>
<sequence>MARFGFSISDVFHVSNFAYAAYKPSKPAEGLSEYKSLKTSTPYAGDKLQFTPSSECVAHWCFGRIEVNTESHARVVEELGSKFDTLYGEQQWGYAGIHTSTLLLQLIIGYYLESSGHRVNLSFHQNEEQNIEREDETEFNEKQRNTGFLKGVFHVRRSKNDQSMVQVWRHTTVDEQKKIDGLIEGDSQKSKFRTGNISIGDFEINVCTRDPRPAILLTIGLGFLTRLKDLQVSPGSQMPVRRGDLIYHFIIEYLESLNMTDDRKTGMTGIIQQPESTKSVTVGLPQNEVFAAHIMFKESPAGAYIQAIKERASKDLPDSTRDINSSSDSAENDQASKDVARVVPQDMRRDGALPILTTCFAFRIFLLQPPHHGSSQPRLTRSLLYYTVPLLECVFLGLDRLAPYFL</sequence>
<dbReference type="AlphaFoldDB" id="A0A9P4N5B6"/>
<protein>
    <submittedName>
        <fullName evidence="2">Uncharacterized protein</fullName>
    </submittedName>
</protein>
<feature type="region of interest" description="Disordered" evidence="1">
    <location>
        <begin position="315"/>
        <end position="338"/>
    </location>
</feature>
<dbReference type="Proteomes" id="UP000800093">
    <property type="component" value="Unassembled WGS sequence"/>
</dbReference>